<dbReference type="PANTHER" id="PTHR31460:SF3">
    <property type="entry name" value="MESOCENTIN"/>
    <property type="match status" value="1"/>
</dbReference>
<dbReference type="Gene3D" id="2.120.10.30">
    <property type="entry name" value="TolB, C-terminal domain"/>
    <property type="match status" value="1"/>
</dbReference>
<dbReference type="InParanoid" id="A0A059AW34"/>
<feature type="transmembrane region" description="Helical" evidence="2">
    <location>
        <begin position="435"/>
        <end position="453"/>
    </location>
</feature>
<keyword evidence="2" id="KW-1133">Transmembrane helix</keyword>
<feature type="region of interest" description="Disordered" evidence="1">
    <location>
        <begin position="59"/>
        <end position="79"/>
    </location>
</feature>
<dbReference type="SUPFAM" id="SSF101898">
    <property type="entry name" value="NHL repeat"/>
    <property type="match status" value="1"/>
</dbReference>
<evidence type="ECO:0008006" key="4">
    <source>
        <dbReference type="Google" id="ProtNLM"/>
    </source>
</evidence>
<keyword evidence="2" id="KW-0472">Membrane</keyword>
<gene>
    <name evidence="3" type="ORF">EUGRSUZ_H00672</name>
</gene>
<dbReference type="FunCoup" id="A0A059AW34">
    <property type="interactions" value="33"/>
</dbReference>
<name>A0A059AW34_EUCGR</name>
<dbReference type="FunFam" id="2.120.10.30:FF:000089">
    <property type="entry name" value="Calcium-dependent phosphotriesterase superfamily protein"/>
    <property type="match status" value="1"/>
</dbReference>
<dbReference type="OMA" id="QHFLVGS"/>
<sequence>MTITSSSSVFIGPGRTWLALWIKPHLLKKPFVAPAPNSSSTPKQDPLLSAISTDRSIISDATQTPNSPIETHPSPIRTESNPAAMFPAAAAHPDRSLTFSFLFLFLLFLLPPHLQLAHARKPHAIAFRSPGLYPEAMAWDPSAQHFVVGSLRSRSLHTVSDAGVVEDLIRDDSLPPNSTILGVAVDSPRNRVLAVVQSIAPLPPFNALAAYDLRSRGRLFLSPLPPSPSGRDGANDVAVDFDGNAYVTNSFADLIWKVGPDGAASIFSRSPAFTSFPVDREAPHSYCGLNGIAYVGRGYLLVVQSNTGKMYKVDAEDGTARVVLLGRDLPLADDVVVRRDGVVLVVSINKLWFLKSDDAWGEGVVYDEAELDVERFPTSVAVGAEERAYVLYGHVLEGLGGSAEAAEAEAAAAGGREWFGIEEVRSEREGKDEKVWIYVVLGLGLAYFTFWRFQMKKLVTNMNKKTN</sequence>
<dbReference type="InterPro" id="IPR053224">
    <property type="entry name" value="Sensory_adhesion_molecule"/>
</dbReference>
<protein>
    <recommendedName>
        <fullName evidence="4">SMP-30/Gluconolactonase/LRE-like region domain-containing protein</fullName>
    </recommendedName>
</protein>
<dbReference type="PANTHER" id="PTHR31460">
    <property type="match status" value="1"/>
</dbReference>
<dbReference type="eggNOG" id="ENOG502QR2Q">
    <property type="taxonomic scope" value="Eukaryota"/>
</dbReference>
<reference evidence="3" key="1">
    <citation type="submission" date="2013-07" db="EMBL/GenBank/DDBJ databases">
        <title>The genome of Eucalyptus grandis.</title>
        <authorList>
            <person name="Schmutz J."/>
            <person name="Hayes R."/>
            <person name="Myburg A."/>
            <person name="Tuskan G."/>
            <person name="Grattapaglia D."/>
            <person name="Rokhsar D.S."/>
        </authorList>
    </citation>
    <scope>NUCLEOTIDE SEQUENCE</scope>
    <source>
        <tissue evidence="3">Leaf extractions</tissue>
    </source>
</reference>
<dbReference type="Gramene" id="KCW57934">
    <property type="protein sequence ID" value="KCW57934"/>
    <property type="gene ID" value="EUGRSUZ_H00672"/>
</dbReference>
<proteinExistence type="predicted"/>
<organism evidence="3">
    <name type="scientific">Eucalyptus grandis</name>
    <name type="common">Flooded gum</name>
    <dbReference type="NCBI Taxonomy" id="71139"/>
    <lineage>
        <taxon>Eukaryota</taxon>
        <taxon>Viridiplantae</taxon>
        <taxon>Streptophyta</taxon>
        <taxon>Embryophyta</taxon>
        <taxon>Tracheophyta</taxon>
        <taxon>Spermatophyta</taxon>
        <taxon>Magnoliopsida</taxon>
        <taxon>eudicotyledons</taxon>
        <taxon>Gunneridae</taxon>
        <taxon>Pentapetalae</taxon>
        <taxon>rosids</taxon>
        <taxon>malvids</taxon>
        <taxon>Myrtales</taxon>
        <taxon>Myrtaceae</taxon>
        <taxon>Myrtoideae</taxon>
        <taxon>Eucalypteae</taxon>
        <taxon>Eucalyptus</taxon>
    </lineage>
</organism>
<feature type="compositionally biased region" description="Polar residues" evidence="1">
    <location>
        <begin position="59"/>
        <end position="69"/>
    </location>
</feature>
<accession>A0A059AW34</accession>
<dbReference type="AlphaFoldDB" id="A0A059AW34"/>
<evidence type="ECO:0000313" key="3">
    <source>
        <dbReference type="EMBL" id="KCW57934.1"/>
    </source>
</evidence>
<evidence type="ECO:0000256" key="2">
    <source>
        <dbReference type="SAM" id="Phobius"/>
    </source>
</evidence>
<dbReference type="EMBL" id="KK198760">
    <property type="protein sequence ID" value="KCW57934.1"/>
    <property type="molecule type" value="Genomic_DNA"/>
</dbReference>
<keyword evidence="2" id="KW-0812">Transmembrane</keyword>
<dbReference type="InterPro" id="IPR011042">
    <property type="entry name" value="6-blade_b-propeller_TolB-like"/>
</dbReference>
<evidence type="ECO:0000256" key="1">
    <source>
        <dbReference type="SAM" id="MobiDB-lite"/>
    </source>
</evidence>